<comment type="caution">
    <text evidence="8">The sequence shown here is derived from an EMBL/GenBank/DDBJ whole genome shotgun (WGS) entry which is preliminary data.</text>
</comment>
<evidence type="ECO:0000313" key="8">
    <source>
        <dbReference type="EMBL" id="KAK7294719.1"/>
    </source>
</evidence>
<evidence type="ECO:0000256" key="6">
    <source>
        <dbReference type="SAM" id="Phobius"/>
    </source>
</evidence>
<feature type="binding site" evidence="3">
    <location>
        <position position="317"/>
    </location>
    <ligand>
        <name>Cu cation</name>
        <dbReference type="ChEBI" id="CHEBI:23378"/>
    </ligand>
</feature>
<evidence type="ECO:0000313" key="9">
    <source>
        <dbReference type="Proteomes" id="UP001359559"/>
    </source>
</evidence>
<dbReference type="CDD" id="cd02968">
    <property type="entry name" value="SCO"/>
    <property type="match status" value="1"/>
</dbReference>
<keyword evidence="6" id="KW-1133">Transmembrane helix</keyword>
<reference evidence="8 9" key="1">
    <citation type="submission" date="2024-01" db="EMBL/GenBank/DDBJ databases">
        <title>The genomes of 5 underutilized Papilionoideae crops provide insights into root nodulation and disease resistance.</title>
        <authorList>
            <person name="Yuan L."/>
        </authorList>
    </citation>
    <scope>NUCLEOTIDE SEQUENCE [LARGE SCALE GENOMIC DNA]</scope>
    <source>
        <strain evidence="8">LY-2023</strain>
        <tissue evidence="8">Leaf</tissue>
    </source>
</reference>
<evidence type="ECO:0000256" key="4">
    <source>
        <dbReference type="PIRSR" id="PIRSR603782-2"/>
    </source>
</evidence>
<dbReference type="AlphaFoldDB" id="A0AAN9JAJ2"/>
<feature type="binding site" evidence="3">
    <location>
        <position position="228"/>
    </location>
    <ligand>
        <name>Cu cation</name>
        <dbReference type="ChEBI" id="CHEBI:23378"/>
    </ligand>
</feature>
<keyword evidence="2 3" id="KW-0186">Copper</keyword>
<evidence type="ECO:0000256" key="2">
    <source>
        <dbReference type="ARBA" id="ARBA00023008"/>
    </source>
</evidence>
<dbReference type="Pfam" id="PF02630">
    <property type="entry name" value="SCO1-SenC"/>
    <property type="match status" value="1"/>
</dbReference>
<keyword evidence="6" id="KW-0472">Membrane</keyword>
<feature type="transmembrane region" description="Helical" evidence="6">
    <location>
        <begin position="147"/>
        <end position="166"/>
    </location>
</feature>
<organism evidence="8 9">
    <name type="scientific">Clitoria ternatea</name>
    <name type="common">Butterfly pea</name>
    <dbReference type="NCBI Taxonomy" id="43366"/>
    <lineage>
        <taxon>Eukaryota</taxon>
        <taxon>Viridiplantae</taxon>
        <taxon>Streptophyta</taxon>
        <taxon>Embryophyta</taxon>
        <taxon>Tracheophyta</taxon>
        <taxon>Spermatophyta</taxon>
        <taxon>Magnoliopsida</taxon>
        <taxon>eudicotyledons</taxon>
        <taxon>Gunneridae</taxon>
        <taxon>Pentapetalae</taxon>
        <taxon>rosids</taxon>
        <taxon>fabids</taxon>
        <taxon>Fabales</taxon>
        <taxon>Fabaceae</taxon>
        <taxon>Papilionoideae</taxon>
        <taxon>50 kb inversion clade</taxon>
        <taxon>NPAAA clade</taxon>
        <taxon>indigoferoid/millettioid clade</taxon>
        <taxon>Phaseoleae</taxon>
        <taxon>Clitoria</taxon>
    </lineage>
</organism>
<protein>
    <recommendedName>
        <fullName evidence="7">Thioredoxin domain-containing protein</fullName>
    </recommendedName>
</protein>
<dbReference type="GO" id="GO:0005739">
    <property type="term" value="C:mitochondrion"/>
    <property type="evidence" value="ECO:0007669"/>
    <property type="project" value="GOC"/>
</dbReference>
<proteinExistence type="inferred from homology"/>
<dbReference type="PANTHER" id="PTHR12151:SF5">
    <property type="entry name" value="AT19154P"/>
    <property type="match status" value="1"/>
</dbReference>
<evidence type="ECO:0000259" key="7">
    <source>
        <dbReference type="PROSITE" id="PS51352"/>
    </source>
</evidence>
<dbReference type="FunFam" id="3.40.30.10:FF:000013">
    <property type="entry name" value="Blast:Protein SCO1 homolog, mitochondrial"/>
    <property type="match status" value="1"/>
</dbReference>
<feature type="binding site" evidence="3">
    <location>
        <position position="232"/>
    </location>
    <ligand>
        <name>Cu cation</name>
        <dbReference type="ChEBI" id="CHEBI:23378"/>
    </ligand>
</feature>
<dbReference type="InterPro" id="IPR013766">
    <property type="entry name" value="Thioredoxin_domain"/>
</dbReference>
<dbReference type="Gene3D" id="3.40.30.10">
    <property type="entry name" value="Glutaredoxin"/>
    <property type="match status" value="1"/>
</dbReference>
<dbReference type="SUPFAM" id="SSF52833">
    <property type="entry name" value="Thioredoxin-like"/>
    <property type="match status" value="1"/>
</dbReference>
<dbReference type="PANTHER" id="PTHR12151">
    <property type="entry name" value="ELECTRON TRANSPORT PROTIN SCO1/SENC FAMILY MEMBER"/>
    <property type="match status" value="1"/>
</dbReference>
<dbReference type="EMBL" id="JAYKXN010000004">
    <property type="protein sequence ID" value="KAK7294719.1"/>
    <property type="molecule type" value="Genomic_DNA"/>
</dbReference>
<name>A0AAN9JAJ2_CLITE</name>
<evidence type="ECO:0000256" key="5">
    <source>
        <dbReference type="SAM" id="MobiDB-lite"/>
    </source>
</evidence>
<comment type="similarity">
    <text evidence="1">Belongs to the SCO1/2 family.</text>
</comment>
<keyword evidence="9" id="KW-1185">Reference proteome</keyword>
<feature type="compositionally biased region" description="Basic and acidic residues" evidence="5">
    <location>
        <begin position="128"/>
        <end position="141"/>
    </location>
</feature>
<gene>
    <name evidence="8" type="ORF">RJT34_17613</name>
</gene>
<accession>A0AAN9JAJ2</accession>
<evidence type="ECO:0000256" key="3">
    <source>
        <dbReference type="PIRSR" id="PIRSR603782-1"/>
    </source>
</evidence>
<keyword evidence="6" id="KW-0812">Transmembrane</keyword>
<feature type="compositionally biased region" description="Polar residues" evidence="5">
    <location>
        <begin position="101"/>
        <end position="115"/>
    </location>
</feature>
<evidence type="ECO:0000256" key="1">
    <source>
        <dbReference type="ARBA" id="ARBA00010996"/>
    </source>
</evidence>
<dbReference type="InterPro" id="IPR003782">
    <property type="entry name" value="SCO1/SenC"/>
</dbReference>
<dbReference type="GO" id="GO:0033617">
    <property type="term" value="P:mitochondrial respiratory chain complex IV assembly"/>
    <property type="evidence" value="ECO:0007669"/>
    <property type="project" value="TreeGrafter"/>
</dbReference>
<dbReference type="Proteomes" id="UP001359559">
    <property type="component" value="Unassembled WGS sequence"/>
</dbReference>
<dbReference type="GO" id="GO:0046872">
    <property type="term" value="F:metal ion binding"/>
    <property type="evidence" value="ECO:0007669"/>
    <property type="project" value="UniProtKB-KW"/>
</dbReference>
<dbReference type="PROSITE" id="PS51352">
    <property type="entry name" value="THIOREDOXIN_2"/>
    <property type="match status" value="1"/>
</dbReference>
<sequence length="362" mass="39967">MASMVTSKASQLRYSTRGLFFKILRYGTLLPPFSHLSSQPPHHPHLVGNPVCGNGYLGLCQRFLSDAAATNAFKENPESDNTAKDGSGPGKESGEKDQKSDSAAATNTNKENPASDNAAKDGSGQGKESGEKDQKSDDGKPVRRSPVSWLSFLLLVLTGAGLVLYYDREKKRHIKGIQDASEAVKQGPSAGTAAIGGPFHLINHHGKHVTDKDFLGNWTLLYFGFTHCPDICPDELQKLAATVDKIKEKCGLEIVPVFISVDPERDTVEQVGEYVKEFHPNLIGLTGSPDEIKNVARAYRVYYMKTAEEDSDYLVDHSIVIYLMNPKMEFVRFFGKNSDADSIADGVIEEVRKYLREKRQRE</sequence>
<keyword evidence="3" id="KW-0479">Metal-binding</keyword>
<feature type="region of interest" description="Disordered" evidence="5">
    <location>
        <begin position="73"/>
        <end position="143"/>
    </location>
</feature>
<dbReference type="InterPro" id="IPR036249">
    <property type="entry name" value="Thioredoxin-like_sf"/>
</dbReference>
<keyword evidence="4" id="KW-1015">Disulfide bond</keyword>
<feature type="disulfide bond" description="Redox-active" evidence="4">
    <location>
        <begin position="228"/>
        <end position="232"/>
    </location>
</feature>
<feature type="domain" description="Thioredoxin" evidence="7">
    <location>
        <begin position="188"/>
        <end position="353"/>
    </location>
</feature>